<accession>A0ACB9EMM3</accession>
<organism evidence="1 2">
    <name type="scientific">Arctium lappa</name>
    <name type="common">Greater burdock</name>
    <name type="synonym">Lappa major</name>
    <dbReference type="NCBI Taxonomy" id="4217"/>
    <lineage>
        <taxon>Eukaryota</taxon>
        <taxon>Viridiplantae</taxon>
        <taxon>Streptophyta</taxon>
        <taxon>Embryophyta</taxon>
        <taxon>Tracheophyta</taxon>
        <taxon>Spermatophyta</taxon>
        <taxon>Magnoliopsida</taxon>
        <taxon>eudicotyledons</taxon>
        <taxon>Gunneridae</taxon>
        <taxon>Pentapetalae</taxon>
        <taxon>asterids</taxon>
        <taxon>campanulids</taxon>
        <taxon>Asterales</taxon>
        <taxon>Asteraceae</taxon>
        <taxon>Carduoideae</taxon>
        <taxon>Cardueae</taxon>
        <taxon>Arctiinae</taxon>
        <taxon>Arctium</taxon>
    </lineage>
</organism>
<name>A0ACB9EMM3_ARCLA</name>
<evidence type="ECO:0000313" key="1">
    <source>
        <dbReference type="EMBL" id="KAI3759813.1"/>
    </source>
</evidence>
<proteinExistence type="predicted"/>
<gene>
    <name evidence="1" type="ORF">L6452_07890</name>
</gene>
<keyword evidence="2" id="KW-1185">Reference proteome</keyword>
<comment type="caution">
    <text evidence="1">The sequence shown here is derived from an EMBL/GenBank/DDBJ whole genome shotgun (WGS) entry which is preliminary data.</text>
</comment>
<dbReference type="Proteomes" id="UP001055879">
    <property type="component" value="Linkage Group LG02"/>
</dbReference>
<sequence>MSSYHESNMVELAGKILIISIVVVSVVLVFVFFVHLYAKWFCYRREEDRNTPNTRRRRRGDFTAGHQEQQQSGVTVLRRGLDPSFLKTIPVILFDPKDFKEGLECAVCLSDLGEGEKARILPKCNHGFHMECIDMWFYSHSTCPICRNPVSHQTEISVENLLEIRQTQEESTENSGDSQEFPTNILFWGDGTEVSTLTSQLEEANSHHQAAILTCETSSSSTSSQTNRLELVIDIPRLIDEDLDQDQKTPVSSRMRSLRRILSGSRRFINPFSPATTSVEPRGHR</sequence>
<protein>
    <submittedName>
        <fullName evidence="1">Uncharacterized protein</fullName>
    </submittedName>
</protein>
<dbReference type="EMBL" id="CM042048">
    <property type="protein sequence ID" value="KAI3759813.1"/>
    <property type="molecule type" value="Genomic_DNA"/>
</dbReference>
<reference evidence="1 2" key="2">
    <citation type="journal article" date="2022" name="Mol. Ecol. Resour.">
        <title>The genomes of chicory, endive, great burdock and yacon provide insights into Asteraceae paleo-polyploidization history and plant inulin production.</title>
        <authorList>
            <person name="Fan W."/>
            <person name="Wang S."/>
            <person name="Wang H."/>
            <person name="Wang A."/>
            <person name="Jiang F."/>
            <person name="Liu H."/>
            <person name="Zhao H."/>
            <person name="Xu D."/>
            <person name="Zhang Y."/>
        </authorList>
    </citation>
    <scope>NUCLEOTIDE SEQUENCE [LARGE SCALE GENOMIC DNA]</scope>
    <source>
        <strain evidence="2">cv. Niubang</strain>
    </source>
</reference>
<evidence type="ECO:0000313" key="2">
    <source>
        <dbReference type="Proteomes" id="UP001055879"/>
    </source>
</evidence>
<reference evidence="2" key="1">
    <citation type="journal article" date="2022" name="Mol. Ecol. Resour.">
        <title>The genomes of chicory, endive, great burdock and yacon provide insights into Asteraceae palaeo-polyploidization history and plant inulin production.</title>
        <authorList>
            <person name="Fan W."/>
            <person name="Wang S."/>
            <person name="Wang H."/>
            <person name="Wang A."/>
            <person name="Jiang F."/>
            <person name="Liu H."/>
            <person name="Zhao H."/>
            <person name="Xu D."/>
            <person name="Zhang Y."/>
        </authorList>
    </citation>
    <scope>NUCLEOTIDE SEQUENCE [LARGE SCALE GENOMIC DNA]</scope>
    <source>
        <strain evidence="2">cv. Niubang</strain>
    </source>
</reference>